<dbReference type="GeneID" id="8237946"/>
<keyword evidence="5" id="KW-1185">Reference proteome</keyword>
<keyword evidence="2" id="KW-0812">Transmembrane</keyword>
<reference evidence="4" key="3">
    <citation type="submission" date="2020-05" db="UniProtKB">
        <authorList>
            <consortium name="EnsemblMetazoa"/>
        </authorList>
    </citation>
    <scope>IDENTIFICATION</scope>
    <source>
        <strain evidence="4">USDA</strain>
    </source>
</reference>
<dbReference type="RefSeq" id="XP_002428769.1">
    <property type="nucleotide sequence ID" value="XM_002428724.1"/>
</dbReference>
<evidence type="ECO:0000256" key="1">
    <source>
        <dbReference type="SAM" id="MobiDB-lite"/>
    </source>
</evidence>
<evidence type="ECO:0000256" key="2">
    <source>
        <dbReference type="SAM" id="Phobius"/>
    </source>
</evidence>
<evidence type="ECO:0000313" key="3">
    <source>
        <dbReference type="EMBL" id="EEB16031.1"/>
    </source>
</evidence>
<keyword evidence="2" id="KW-1133">Transmembrane helix</keyword>
<evidence type="ECO:0000313" key="5">
    <source>
        <dbReference type="Proteomes" id="UP000009046"/>
    </source>
</evidence>
<dbReference type="CTD" id="8237946"/>
<dbReference type="EMBL" id="DS235478">
    <property type="protein sequence ID" value="EEB16031.1"/>
    <property type="molecule type" value="Genomic_DNA"/>
</dbReference>
<dbReference type="HOGENOM" id="CLU_1416715_0_0_1"/>
<dbReference type="InParanoid" id="E0VRM5"/>
<dbReference type="KEGG" id="phu:Phum_PHUM399970"/>
<organism>
    <name type="scientific">Pediculus humanus subsp. corporis</name>
    <name type="common">Body louse</name>
    <dbReference type="NCBI Taxonomy" id="121224"/>
    <lineage>
        <taxon>Eukaryota</taxon>
        <taxon>Metazoa</taxon>
        <taxon>Ecdysozoa</taxon>
        <taxon>Arthropoda</taxon>
        <taxon>Hexapoda</taxon>
        <taxon>Insecta</taxon>
        <taxon>Pterygota</taxon>
        <taxon>Neoptera</taxon>
        <taxon>Paraneoptera</taxon>
        <taxon>Psocodea</taxon>
        <taxon>Troctomorpha</taxon>
        <taxon>Phthiraptera</taxon>
        <taxon>Anoplura</taxon>
        <taxon>Pediculidae</taxon>
        <taxon>Pediculus</taxon>
    </lineage>
</organism>
<keyword evidence="2" id="KW-0472">Membrane</keyword>
<protein>
    <submittedName>
        <fullName evidence="3 4">Uncharacterized protein</fullName>
    </submittedName>
</protein>
<feature type="transmembrane region" description="Helical" evidence="2">
    <location>
        <begin position="45"/>
        <end position="66"/>
    </location>
</feature>
<dbReference type="VEuPathDB" id="VectorBase:PHUM399970"/>
<gene>
    <name evidence="4" type="primary">8237946</name>
    <name evidence="3" type="ORF">Phum_PHUM399970</name>
</gene>
<dbReference type="Proteomes" id="UP000009046">
    <property type="component" value="Unassembled WGS sequence"/>
</dbReference>
<reference evidence="3" key="1">
    <citation type="submission" date="2007-04" db="EMBL/GenBank/DDBJ databases">
        <title>Annotation of Pediculus humanus corporis strain USDA.</title>
        <authorList>
            <person name="Kirkness E."/>
            <person name="Hannick L."/>
            <person name="Hass B."/>
            <person name="Bruggner R."/>
            <person name="Lawson D."/>
            <person name="Bidwell S."/>
            <person name="Joardar V."/>
            <person name="Caler E."/>
            <person name="Walenz B."/>
            <person name="Inman J."/>
            <person name="Schobel S."/>
            <person name="Galinsky K."/>
            <person name="Amedeo P."/>
            <person name="Strausberg R."/>
        </authorList>
    </citation>
    <scope>NUCLEOTIDE SEQUENCE</scope>
    <source>
        <strain evidence="3">USDA</strain>
    </source>
</reference>
<dbReference type="AlphaFoldDB" id="E0VRM5"/>
<reference evidence="3" key="2">
    <citation type="submission" date="2007-04" db="EMBL/GenBank/DDBJ databases">
        <title>The genome of the human body louse.</title>
        <authorList>
            <consortium name="The Human Body Louse Genome Consortium"/>
            <person name="Kirkness E."/>
            <person name="Walenz B."/>
            <person name="Hass B."/>
            <person name="Bruggner R."/>
            <person name="Strausberg R."/>
        </authorList>
    </citation>
    <scope>NUCLEOTIDE SEQUENCE</scope>
    <source>
        <strain evidence="3">USDA</strain>
    </source>
</reference>
<dbReference type="EnsemblMetazoa" id="PHUM399970-RA">
    <property type="protein sequence ID" value="PHUM399970-PA"/>
    <property type="gene ID" value="PHUM399970"/>
</dbReference>
<proteinExistence type="predicted"/>
<dbReference type="EMBL" id="AAZO01004695">
    <property type="status" value="NOT_ANNOTATED_CDS"/>
    <property type="molecule type" value="Genomic_DNA"/>
</dbReference>
<feature type="region of interest" description="Disordered" evidence="1">
    <location>
        <begin position="171"/>
        <end position="192"/>
    </location>
</feature>
<accession>E0VRM5</accession>
<evidence type="ECO:0000313" key="4">
    <source>
        <dbReference type="EnsemblMetazoa" id="PHUM399970-PA"/>
    </source>
</evidence>
<sequence>MKGRLLSNFGIYKQTLKVLFSPSYQSDIFGIPPFLEAKRLLLISVQFYACIVVTLLTTCIVFAKFLKYDTSVWKKAIAYTSPSNKEIKNLEREEIIWATYIEWIDDYYNFYTNVVEQINTVLENDINSVHNDKLSISEPNLIQSKNAVKYACDAIINHKSKKKTNSDVSIPKSFLDVNENPPSCEKKKRKVN</sequence>
<name>E0VRM5_PEDHC</name>